<dbReference type="AlphaFoldDB" id="A0A0S4QSH6"/>
<dbReference type="InterPro" id="IPR036415">
    <property type="entry name" value="Lamin_tail_dom_sf"/>
</dbReference>
<keyword evidence="3" id="KW-1185">Reference proteome</keyword>
<dbReference type="PROSITE" id="PS51841">
    <property type="entry name" value="LTD"/>
    <property type="match status" value="1"/>
</dbReference>
<accession>A0A0S4QSH6</accession>
<dbReference type="SUPFAM" id="SSF74853">
    <property type="entry name" value="Lamin A/C globular tail domain"/>
    <property type="match status" value="1"/>
</dbReference>
<evidence type="ECO:0000313" key="3">
    <source>
        <dbReference type="Proteomes" id="UP000198802"/>
    </source>
</evidence>
<dbReference type="InterPro" id="IPR019268">
    <property type="entry name" value="DUF2278"/>
</dbReference>
<evidence type="ECO:0000313" key="2">
    <source>
        <dbReference type="EMBL" id="CUU58493.1"/>
    </source>
</evidence>
<dbReference type="Proteomes" id="UP000198802">
    <property type="component" value="Unassembled WGS sequence"/>
</dbReference>
<sequence>MPLKSYGVLAGRVRDHRREGGTDSPHYQIQVEAAGTMFRVAVNVLSSQAPAELLYTASEDFTHPILPGLAALPDGFNPLDSTPGGLALDFIRGNLFDRTSLRTLPSDKPGPDNDLADKLDHYVQRAEADSTARLYAFGERWGPEPTTPDKVFGFLPGNGVHDIHMNQGNSRQFTRDDGVWQDGGLLLAFADRWVAIFLAFQNQMWHTHDSTGHTLVGVPPAGPAGHPAPGEPDRQIRIIAALVNPLGPAPEAETITLLNTTAEPVDLTGWSLIDRASHRANLTGPVLPPGDAARIPVPAPVALGNSGGTITLVNADGLKVDGVAYTTAPEGRTLTF</sequence>
<organism evidence="2 3">
    <name type="scientific">Parafrankia irregularis</name>
    <dbReference type="NCBI Taxonomy" id="795642"/>
    <lineage>
        <taxon>Bacteria</taxon>
        <taxon>Bacillati</taxon>
        <taxon>Actinomycetota</taxon>
        <taxon>Actinomycetes</taxon>
        <taxon>Frankiales</taxon>
        <taxon>Frankiaceae</taxon>
        <taxon>Parafrankia</taxon>
    </lineage>
</organism>
<protein>
    <submittedName>
        <fullName evidence="2">Uncharacterized protein YukJ</fullName>
    </submittedName>
</protein>
<dbReference type="EMBL" id="FAOZ01000019">
    <property type="protein sequence ID" value="CUU58493.1"/>
    <property type="molecule type" value="Genomic_DNA"/>
</dbReference>
<reference evidence="3" key="1">
    <citation type="submission" date="2015-11" db="EMBL/GenBank/DDBJ databases">
        <authorList>
            <person name="Varghese N."/>
        </authorList>
    </citation>
    <scope>NUCLEOTIDE SEQUENCE [LARGE SCALE GENOMIC DNA]</scope>
    <source>
        <strain evidence="3">DSM 45899</strain>
    </source>
</reference>
<name>A0A0S4QSH6_9ACTN</name>
<proteinExistence type="predicted"/>
<dbReference type="Pfam" id="PF10042">
    <property type="entry name" value="DUF2278"/>
    <property type="match status" value="1"/>
</dbReference>
<gene>
    <name evidence="2" type="ORF">Ga0074812_119127</name>
</gene>
<dbReference type="RefSeq" id="WP_091281612.1">
    <property type="nucleotide sequence ID" value="NZ_FAOZ01000019.1"/>
</dbReference>
<evidence type="ECO:0000259" key="1">
    <source>
        <dbReference type="PROSITE" id="PS51841"/>
    </source>
</evidence>
<dbReference type="Pfam" id="PF00932">
    <property type="entry name" value="LTD"/>
    <property type="match status" value="1"/>
</dbReference>
<dbReference type="InterPro" id="IPR001322">
    <property type="entry name" value="Lamin_tail_dom"/>
</dbReference>
<feature type="domain" description="LTD" evidence="1">
    <location>
        <begin position="220"/>
        <end position="327"/>
    </location>
</feature>